<dbReference type="GeneID" id="109377391"/>
<reference evidence="3" key="1">
    <citation type="submission" date="2025-08" db="UniProtKB">
        <authorList>
            <consortium name="RefSeq"/>
        </authorList>
    </citation>
    <scope>IDENTIFICATION</scope>
    <source>
        <tissue evidence="3">Muscle</tissue>
    </source>
</reference>
<feature type="region of interest" description="Disordered" evidence="1">
    <location>
        <begin position="535"/>
        <end position="554"/>
    </location>
</feature>
<feature type="region of interest" description="Disordered" evidence="1">
    <location>
        <begin position="22"/>
        <end position="47"/>
    </location>
</feature>
<dbReference type="PANTHER" id="PTHR35158:SF1">
    <property type="entry name" value="CDNA SEQUENCE CN725425"/>
    <property type="match status" value="1"/>
</dbReference>
<protein>
    <submittedName>
        <fullName evidence="3">Uncharacterized protein C12orf40 homolog</fullName>
    </submittedName>
</protein>
<dbReference type="RefSeq" id="XP_019489264.1">
    <property type="nucleotide sequence ID" value="XM_019633719.1"/>
</dbReference>
<gene>
    <name evidence="3" type="primary">CUNH12orf40</name>
</gene>
<evidence type="ECO:0000313" key="3">
    <source>
        <dbReference type="RefSeq" id="XP_019489264.1"/>
    </source>
</evidence>
<dbReference type="CTD" id="283461"/>
<name>A0A8B7QKG3_HIPAR</name>
<evidence type="ECO:0000256" key="1">
    <source>
        <dbReference type="SAM" id="MobiDB-lite"/>
    </source>
</evidence>
<dbReference type="KEGG" id="hai:109377391"/>
<dbReference type="Pfam" id="PF15089">
    <property type="entry name" value="Redic1-like"/>
    <property type="match status" value="1"/>
</dbReference>
<sequence>MTGRKKRRTYCIPVASPSGQGLCRNRRGYREPGEETTPAAGTVGRPGRRLPWSQGLSGAQEYTTPAAGVVGTRVLIQQEKRKQKEYFEKKKLKSKMKLLGVLSPVKNSTVSLDLLNLYVVNQISCQKKTPETERKPIHVNMKRDIRMPLRKHDLELPMSPPRVPSNLCIDDIENNIYYQRLGSKEELNRVQSSQAVDSCRMFKPRFNRTENYSFTPPSFSAELSSNRHITKQNFIPRIALSPQRVAYEKKQNVQISNVNYSNSLVSKLNESQDAFSPSYKRAEFGTIERLNSPENRNFLTGRPDVVMSEDCGNIDERRQLDLITENQSVEHIWGENRKEVSNFLEDVNQLTPNLLPEKTDSFIHKNMINLLSTDQQRIKDTFDKCGYESMREICAVTSSDRNHPAGRYIRSIFTDPELTFGNSNFNKTSYPEKCYPNKNYLKEYNNHESYNLSTNFEKDCYPASSEKGGKFESDYQQNTPQREIQKYPVNHMGTVPLGELHSKQSWNFGLGESLMEEGGKCSTRKLCQCNNCYSSQSSQSASYSPRPTESCFSSSSEMLSEDEDQILQQIEDSRRSIETETTNNFYSERMAKLPRDRIIKDNGKIHKKNENPPQFSMKNNTDQLAQPQCNSTHVLQNTTSNNCILQVVRCDAWVQTERDPEPVMEKKIDAAIQCDIISECNCRSDVSFLCNVERYSENIKAGTTGGQEILKNN</sequence>
<evidence type="ECO:0000313" key="2">
    <source>
        <dbReference type="Proteomes" id="UP000694851"/>
    </source>
</evidence>
<dbReference type="InterPro" id="IPR027883">
    <property type="entry name" value="Redic1-like"/>
</dbReference>
<keyword evidence="2" id="KW-1185">Reference proteome</keyword>
<dbReference type="PANTHER" id="PTHR35158">
    <property type="entry name" value="CDNA SEQUENCE CN725425"/>
    <property type="match status" value="1"/>
</dbReference>
<accession>A0A8B7QKG3</accession>
<organism evidence="2 3">
    <name type="scientific">Hipposideros armiger</name>
    <name type="common">Great Himalayan leaf-nosed bat</name>
    <dbReference type="NCBI Taxonomy" id="186990"/>
    <lineage>
        <taxon>Eukaryota</taxon>
        <taxon>Metazoa</taxon>
        <taxon>Chordata</taxon>
        <taxon>Craniata</taxon>
        <taxon>Vertebrata</taxon>
        <taxon>Euteleostomi</taxon>
        <taxon>Mammalia</taxon>
        <taxon>Eutheria</taxon>
        <taxon>Laurasiatheria</taxon>
        <taxon>Chiroptera</taxon>
        <taxon>Yinpterochiroptera</taxon>
        <taxon>Rhinolophoidea</taxon>
        <taxon>Hipposideridae</taxon>
        <taxon>Hipposideros</taxon>
    </lineage>
</organism>
<dbReference type="AlphaFoldDB" id="A0A8B7QKG3"/>
<dbReference type="Proteomes" id="UP000694851">
    <property type="component" value="Unplaced"/>
</dbReference>
<dbReference type="OrthoDB" id="6430388at2759"/>
<proteinExistence type="predicted"/>